<accession>A0A1I4FKX3</accession>
<dbReference type="Proteomes" id="UP000199048">
    <property type="component" value="Unassembled WGS sequence"/>
</dbReference>
<reference evidence="3" key="1">
    <citation type="submission" date="2016-10" db="EMBL/GenBank/DDBJ databases">
        <authorList>
            <person name="Varghese N."/>
            <person name="Submissions S."/>
        </authorList>
    </citation>
    <scope>NUCLEOTIDE SEQUENCE [LARGE SCALE GENOMIC DNA]</scope>
    <source>
        <strain evidence="3">BL36</strain>
    </source>
</reference>
<organism evidence="2 3">
    <name type="scientific">Methylobacterium pseudosasicola</name>
    <dbReference type="NCBI Taxonomy" id="582667"/>
    <lineage>
        <taxon>Bacteria</taxon>
        <taxon>Pseudomonadati</taxon>
        <taxon>Pseudomonadota</taxon>
        <taxon>Alphaproteobacteria</taxon>
        <taxon>Hyphomicrobiales</taxon>
        <taxon>Methylobacteriaceae</taxon>
        <taxon>Methylobacterium</taxon>
    </lineage>
</organism>
<proteinExistence type="predicted"/>
<feature type="compositionally biased region" description="Basic and acidic residues" evidence="1">
    <location>
        <begin position="91"/>
        <end position="116"/>
    </location>
</feature>
<dbReference type="STRING" id="582667.SAMN05192568_1001419"/>
<evidence type="ECO:0000313" key="2">
    <source>
        <dbReference type="EMBL" id="SFL18605.1"/>
    </source>
</evidence>
<feature type="region of interest" description="Disordered" evidence="1">
    <location>
        <begin position="76"/>
        <end position="135"/>
    </location>
</feature>
<sequence>MRRAFLKPDLLAARLFGGRGPAPAIAATVLGLLAAPLAACSGDAVRTLATDAGYGPRVVAAPDFVTESRSKEAPAFMPVGVDAPKRPVRAKSSEGQKALEAELEGARGRNESRGRAAESAGRGAAAAIKPAPAAQ</sequence>
<dbReference type="OrthoDB" id="8003948at2"/>
<name>A0A1I4FKX3_9HYPH</name>
<dbReference type="AlphaFoldDB" id="A0A1I4FKX3"/>
<keyword evidence="3" id="KW-1185">Reference proteome</keyword>
<dbReference type="RefSeq" id="WP_092036662.1">
    <property type="nucleotide sequence ID" value="NZ_FOTK01000001.1"/>
</dbReference>
<evidence type="ECO:0000256" key="1">
    <source>
        <dbReference type="SAM" id="MobiDB-lite"/>
    </source>
</evidence>
<dbReference type="EMBL" id="FOTK01000001">
    <property type="protein sequence ID" value="SFL18605.1"/>
    <property type="molecule type" value="Genomic_DNA"/>
</dbReference>
<evidence type="ECO:0000313" key="3">
    <source>
        <dbReference type="Proteomes" id="UP000199048"/>
    </source>
</evidence>
<protein>
    <submittedName>
        <fullName evidence="2">Uncharacterized protein</fullName>
    </submittedName>
</protein>
<gene>
    <name evidence="2" type="ORF">SAMN05192568_1001419</name>
</gene>
<feature type="compositionally biased region" description="Low complexity" evidence="1">
    <location>
        <begin position="117"/>
        <end position="135"/>
    </location>
</feature>